<keyword evidence="1" id="KW-0813">Transport</keyword>
<gene>
    <name evidence="3" type="ORF">BLL36_27215</name>
</gene>
<feature type="transmembrane region" description="Helical" evidence="2">
    <location>
        <begin position="324"/>
        <end position="343"/>
    </location>
</feature>
<evidence type="ECO:0000256" key="2">
    <source>
        <dbReference type="SAM" id="Phobius"/>
    </source>
</evidence>
<dbReference type="PANTHER" id="PTHR43298:SF2">
    <property type="entry name" value="FMN_FAD EXPORTER YEEO-RELATED"/>
    <property type="match status" value="1"/>
</dbReference>
<feature type="transmembrane region" description="Helical" evidence="2">
    <location>
        <begin position="198"/>
        <end position="221"/>
    </location>
</feature>
<dbReference type="CDD" id="cd13131">
    <property type="entry name" value="MATE_NorM_like"/>
    <property type="match status" value="1"/>
</dbReference>
<dbReference type="NCBIfam" id="TIGR00797">
    <property type="entry name" value="matE"/>
    <property type="match status" value="1"/>
</dbReference>
<dbReference type="Pfam" id="PF01554">
    <property type="entry name" value="MatE"/>
    <property type="match status" value="2"/>
</dbReference>
<dbReference type="AlphaFoldDB" id="A0A1V2JX90"/>
<dbReference type="GO" id="GO:0015297">
    <property type="term" value="F:antiporter activity"/>
    <property type="evidence" value="ECO:0007669"/>
    <property type="project" value="InterPro"/>
</dbReference>
<feature type="transmembrane region" description="Helical" evidence="2">
    <location>
        <begin position="242"/>
        <end position="271"/>
    </location>
</feature>
<evidence type="ECO:0000256" key="1">
    <source>
        <dbReference type="ARBA" id="ARBA00022448"/>
    </source>
</evidence>
<dbReference type="GO" id="GO:0005886">
    <property type="term" value="C:plasma membrane"/>
    <property type="evidence" value="ECO:0007669"/>
    <property type="project" value="TreeGrafter"/>
</dbReference>
<feature type="transmembrane region" description="Helical" evidence="2">
    <location>
        <begin position="169"/>
        <end position="186"/>
    </location>
</feature>
<feature type="transmembrane region" description="Helical" evidence="2">
    <location>
        <begin position="20"/>
        <end position="39"/>
    </location>
</feature>
<keyword evidence="2" id="KW-0472">Membrane</keyword>
<name>A0A1V2JX90_PSECE</name>
<dbReference type="GO" id="GO:0042910">
    <property type="term" value="F:xenobiotic transmembrane transporter activity"/>
    <property type="evidence" value="ECO:0007669"/>
    <property type="project" value="InterPro"/>
</dbReference>
<feature type="transmembrane region" description="Helical" evidence="2">
    <location>
        <begin position="137"/>
        <end position="157"/>
    </location>
</feature>
<sequence>MSATRSPFNRANFQEINATARLALPLLVGHVSVGLIALVDNVIAGHHGTVTLAAVTLGTALLWLPMLVPIGTLIALTAQVAKLSGAGREAEIGAVFRQALWLALGMGGLMFLFLSLARCWLEAAGIAADVIPQTQAFLSAVRWGSPALTLFFCMRYLSEGMRWMRPTMVFGFGGLCVLVPLGYGLTHGRWGFPELGAQGLGIASASMMWLQAILFAFYLCSTTRFSHLRLFEYFEWPNLAQLRGLLSVGLPIGVAILMQGGLFIATTLLIGQLGAVSLAAHQIAVNVAQVCFMVPVAVAEATTVRVGHALGLGERTGIRRAASAGYVIVCMTQLLSASVLLFAHGAIAQLYTQDVAVIALASTLLLYAALLQLPDGLQMLASGALRGLQDTRLPMMIAVASYWGIGMPLGVWLGLGLGWGPQGMWIGLITALSVAMVLMGWRLHRSSRLPAGAGLSRQSQR</sequence>
<dbReference type="InterPro" id="IPR050222">
    <property type="entry name" value="MATE_MdtK"/>
</dbReference>
<organism evidence="3 4">
    <name type="scientific">Pseudomonas cedrina subsp. cedrina</name>
    <dbReference type="NCBI Taxonomy" id="76762"/>
    <lineage>
        <taxon>Bacteria</taxon>
        <taxon>Pseudomonadati</taxon>
        <taxon>Pseudomonadota</taxon>
        <taxon>Gammaproteobacteria</taxon>
        <taxon>Pseudomonadales</taxon>
        <taxon>Pseudomonadaceae</taxon>
        <taxon>Pseudomonas</taxon>
    </lineage>
</organism>
<keyword evidence="2" id="KW-0812">Transmembrane</keyword>
<evidence type="ECO:0000313" key="4">
    <source>
        <dbReference type="Proteomes" id="UP000189295"/>
    </source>
</evidence>
<accession>A0A1V2JX90</accession>
<dbReference type="OrthoDB" id="9780160at2"/>
<comment type="caution">
    <text evidence="3">The sequence shown here is derived from an EMBL/GenBank/DDBJ whole genome shotgun (WGS) entry which is preliminary data.</text>
</comment>
<keyword evidence="2" id="KW-1133">Transmembrane helix</keyword>
<dbReference type="Proteomes" id="UP000189295">
    <property type="component" value="Unassembled WGS sequence"/>
</dbReference>
<dbReference type="EMBL" id="MNPW01000018">
    <property type="protein sequence ID" value="ONH50137.1"/>
    <property type="molecule type" value="Genomic_DNA"/>
</dbReference>
<protein>
    <submittedName>
        <fullName evidence="3">MATE family efflux transporter</fullName>
    </submittedName>
</protein>
<dbReference type="PANTHER" id="PTHR43298">
    <property type="entry name" value="MULTIDRUG RESISTANCE PROTEIN NORM-RELATED"/>
    <property type="match status" value="1"/>
</dbReference>
<dbReference type="InterPro" id="IPR002528">
    <property type="entry name" value="MATE_fam"/>
</dbReference>
<reference evidence="3 4" key="1">
    <citation type="submission" date="2016-10" db="EMBL/GenBank/DDBJ databases">
        <title>Pseudomonas lactis sp. nov. and Pseudomonas paralactis sp. nov., isolated from bovine raw milk.</title>
        <authorList>
            <person name="Von Neubeck M."/>
            <person name="Huptas C."/>
            <person name="Glueck C."/>
            <person name="Krewinkel M."/>
            <person name="Stoeckel M."/>
            <person name="Stressler T."/>
            <person name="Fischer L."/>
            <person name="Hinrichs J."/>
            <person name="Scherer S."/>
            <person name="Wenning M."/>
        </authorList>
    </citation>
    <scope>NUCLEOTIDE SEQUENCE [LARGE SCALE GENOMIC DNA]</scope>
    <source>
        <strain evidence="3 4">DSM 17516</strain>
    </source>
</reference>
<feature type="transmembrane region" description="Helical" evidence="2">
    <location>
        <begin position="355"/>
        <end position="373"/>
    </location>
</feature>
<feature type="transmembrane region" description="Helical" evidence="2">
    <location>
        <begin position="99"/>
        <end position="117"/>
    </location>
</feature>
<dbReference type="RefSeq" id="WP_076954806.1">
    <property type="nucleotide sequence ID" value="NZ_MNPW01000018.1"/>
</dbReference>
<proteinExistence type="predicted"/>
<feature type="transmembrane region" description="Helical" evidence="2">
    <location>
        <begin position="51"/>
        <end position="78"/>
    </location>
</feature>
<feature type="transmembrane region" description="Helical" evidence="2">
    <location>
        <begin position="423"/>
        <end position="441"/>
    </location>
</feature>
<feature type="transmembrane region" description="Helical" evidence="2">
    <location>
        <begin position="283"/>
        <end position="303"/>
    </location>
</feature>
<feature type="transmembrane region" description="Helical" evidence="2">
    <location>
        <begin position="393"/>
        <end position="417"/>
    </location>
</feature>
<evidence type="ECO:0000313" key="3">
    <source>
        <dbReference type="EMBL" id="ONH50137.1"/>
    </source>
</evidence>